<dbReference type="Gene3D" id="3.10.129.10">
    <property type="entry name" value="Hotdog Thioesterase"/>
    <property type="match status" value="1"/>
</dbReference>
<name>A0A3B1CL24_9ZZZZ</name>
<dbReference type="PANTHER" id="PTHR31793:SF27">
    <property type="entry name" value="NOVEL THIOESTERASE SUPERFAMILY DOMAIN AND SAPOSIN A-TYPE DOMAIN CONTAINING PROTEIN (0610012H03RIK)"/>
    <property type="match status" value="1"/>
</dbReference>
<dbReference type="GO" id="GO:0047617">
    <property type="term" value="F:fatty acyl-CoA hydrolase activity"/>
    <property type="evidence" value="ECO:0007669"/>
    <property type="project" value="TreeGrafter"/>
</dbReference>
<keyword evidence="2" id="KW-0378">Hydrolase</keyword>
<gene>
    <name evidence="3" type="ORF">MNBD_IGNAVI01-2398</name>
</gene>
<protein>
    <submittedName>
        <fullName evidence="3">4-hydroxybenzoyl-CoA thioesterase family active site</fullName>
    </submittedName>
</protein>
<evidence type="ECO:0000313" key="3">
    <source>
        <dbReference type="EMBL" id="VAX27221.1"/>
    </source>
</evidence>
<accession>A0A3B1CL24</accession>
<dbReference type="EMBL" id="UOGD01000374">
    <property type="protein sequence ID" value="VAX27221.1"/>
    <property type="molecule type" value="Genomic_DNA"/>
</dbReference>
<dbReference type="SUPFAM" id="SSF54637">
    <property type="entry name" value="Thioesterase/thiol ester dehydrase-isomerase"/>
    <property type="match status" value="1"/>
</dbReference>
<dbReference type="InterPro" id="IPR050563">
    <property type="entry name" value="4-hydroxybenzoyl-CoA_TE"/>
</dbReference>
<dbReference type="CDD" id="cd00586">
    <property type="entry name" value="4HBT"/>
    <property type="match status" value="1"/>
</dbReference>
<dbReference type="AlphaFoldDB" id="A0A3B1CL24"/>
<sequence>MSINIYSAFTSEIIVRPDDIDMNNHVHFSKYLDYFLAARYEQMERDYKISMEEFIEMRLNWVASSMNINYKRPLKLGDTAVVKTQMDTFQGAQVNVNFWIYNKKTNKLAADGNGVFTLINIDSGRPARISKEITDRYSI</sequence>
<organism evidence="3">
    <name type="scientific">hydrothermal vent metagenome</name>
    <dbReference type="NCBI Taxonomy" id="652676"/>
    <lineage>
        <taxon>unclassified sequences</taxon>
        <taxon>metagenomes</taxon>
        <taxon>ecological metagenomes</taxon>
    </lineage>
</organism>
<dbReference type="PANTHER" id="PTHR31793">
    <property type="entry name" value="4-HYDROXYBENZOYL-COA THIOESTERASE FAMILY MEMBER"/>
    <property type="match status" value="1"/>
</dbReference>
<reference evidence="3" key="1">
    <citation type="submission" date="2018-06" db="EMBL/GenBank/DDBJ databases">
        <authorList>
            <person name="Zhirakovskaya E."/>
        </authorList>
    </citation>
    <scope>NUCLEOTIDE SEQUENCE</scope>
</reference>
<evidence type="ECO:0000256" key="1">
    <source>
        <dbReference type="ARBA" id="ARBA00005953"/>
    </source>
</evidence>
<evidence type="ECO:0000256" key="2">
    <source>
        <dbReference type="ARBA" id="ARBA00022801"/>
    </source>
</evidence>
<comment type="similarity">
    <text evidence="1">Belongs to the 4-hydroxybenzoyl-CoA thioesterase family.</text>
</comment>
<proteinExistence type="inferred from homology"/>
<dbReference type="InterPro" id="IPR029069">
    <property type="entry name" value="HotDog_dom_sf"/>
</dbReference>
<dbReference type="Pfam" id="PF13279">
    <property type="entry name" value="4HBT_2"/>
    <property type="match status" value="1"/>
</dbReference>